<organism evidence="2 3">
    <name type="scientific">Erwinia amylovora NBRC 12687 = CFBP 1232</name>
    <dbReference type="NCBI Taxonomy" id="1219359"/>
    <lineage>
        <taxon>Bacteria</taxon>
        <taxon>Pseudomonadati</taxon>
        <taxon>Pseudomonadota</taxon>
        <taxon>Gammaproteobacteria</taxon>
        <taxon>Enterobacterales</taxon>
        <taxon>Erwiniaceae</taxon>
        <taxon>Erwinia</taxon>
    </lineage>
</organism>
<comment type="caution">
    <text evidence="2">The sequence shown here is derived from an EMBL/GenBank/DDBJ whole genome shotgun (WGS) entry which is preliminary data.</text>
</comment>
<accession>A0A831ELD6</accession>
<evidence type="ECO:0000313" key="3">
    <source>
        <dbReference type="Proteomes" id="UP000013111"/>
    </source>
</evidence>
<dbReference type="EMBL" id="CAPB01000039">
    <property type="protein sequence ID" value="CCO95297.1"/>
    <property type="molecule type" value="Genomic_DNA"/>
</dbReference>
<feature type="region of interest" description="Disordered" evidence="1">
    <location>
        <begin position="1"/>
        <end position="26"/>
    </location>
</feature>
<evidence type="ECO:0000256" key="1">
    <source>
        <dbReference type="SAM" id="MobiDB-lite"/>
    </source>
</evidence>
<reference evidence="2 3" key="1">
    <citation type="submission" date="2012-11" db="EMBL/GenBank/DDBJ databases">
        <authorList>
            <person name="Linke B."/>
        </authorList>
    </citation>
    <scope>NUCLEOTIDE SEQUENCE [LARGE SCALE GENOMIC DNA]</scope>
    <source>
        <strain evidence="3">CFBP 1232</strain>
    </source>
</reference>
<feature type="region of interest" description="Disordered" evidence="1">
    <location>
        <begin position="53"/>
        <end position="78"/>
    </location>
</feature>
<gene>
    <name evidence="2" type="ORF">BN437_3396</name>
</gene>
<reference evidence="2 3" key="2">
    <citation type="submission" date="2013-04" db="EMBL/GenBank/DDBJ databases">
        <title>Comparative genomics of 12 strains of Erwinia amylovora identifies a pan-genome with a large conserved core and provides insights into host specificity.</title>
        <authorList>
            <person name="Mann R.A."/>
            <person name="Smits T.H.M."/>
            <person name="Buehlmann A."/>
            <person name="Blom J."/>
            <person name="Goesmann A."/>
            <person name="Frey J.E."/>
            <person name="Plummer K.M."/>
            <person name="Beer S.V."/>
            <person name="Luck J."/>
            <person name="Duffy B."/>
            <person name="Rodoni B."/>
        </authorList>
    </citation>
    <scope>NUCLEOTIDE SEQUENCE [LARGE SCALE GENOMIC DNA]</scope>
    <source>
        <strain evidence="3">CFBP 1232</strain>
    </source>
</reference>
<proteinExistence type="predicted"/>
<name>A0A831ELD6_ERWAM</name>
<dbReference type="RefSeq" id="WP_004160386.1">
    <property type="nucleotide sequence ID" value="NZ_BAYW01000018.1"/>
</dbReference>
<protein>
    <submittedName>
        <fullName evidence="2">Uncharacterized protein</fullName>
    </submittedName>
</protein>
<feature type="compositionally biased region" description="Polar residues" evidence="1">
    <location>
        <begin position="1"/>
        <end position="17"/>
    </location>
</feature>
<evidence type="ECO:0000313" key="2">
    <source>
        <dbReference type="EMBL" id="CCO95297.1"/>
    </source>
</evidence>
<sequence>MLAKTTTNTSLFPTHMTNPRVASEPEERWFNAKDEMTDIWHDVIEAEADDAWYDAEDGPPADNSPAAQSADPPVSPGEDCLRGLRQVIRIMGDAGQSELISVLMAKMFPDLPAGIIMAAGSLYTAIIEKRETDSAVLHALGLMSGYLPAISGLAAFIRSTLISCPGGGFLQETPGGHDGHQDELYTALALAAVAASCFITGNSSPQRAVCRVPAALTRLLLRACKYWRALGVMVQNGTLAEETARPPAFEVDSSIETTACAGEASGSGVADGAAKTVITGLTSNSTVTPEAYTKATAANRQRQSRGRAYGVAEQAHVLATQKLMMESGLSGLDYCATRRTRTRQRQGGVDITHTHFNTRCDATPHPVALPASATVFQEQAQEPVPQRSQAADRPYVYTVIPVAASASVLSANPRTLAMKSRVVMAAGAVTALTGLAFGGRKLWDTFISPHRGEDIAPSPEAHKGNRQHHRTVTEKTNTRLARKMQKLGILDETRRAGSFQKEEIIAAVGIALFAPDPHFVYGVTEFDNRLQEVAKTILRAEELYGGWADEGISAVRAGMVVRSWLFKNVLGMPAESFLARQLAAFTNPEDFTASVMNTLLESDVLRSAGIIDLEALSFGQTQQFEKFWNYALDNTLPVRRFAEAGGANSLSATDDDFVWLHSGALWLKDAGATLGEFSAEACQTFGKALWQRAEAGDMNVSYLRYLTLPALLFEAVSHPGKAFGNQDDEFIHRLKAVNDYAEFRRITALYYADFRAKVDEFNGASKDWKSRGAIADNYVGQCPDQTLIDMGDIPLPPVLGGRPYPFNSKDLPSDPVLKSGKKAVRQAYLNGKTTPGCPLTDVTAEFTSITRRLAVAFSQVDEYIIGMALAALDKGELDFIHSEQATIRQVTSKLCRVAPSIKEGVKELKNTDLFSVVVGKDERIYTFVAKKEGGYDVRRVDRDVAKYIEYDLFGSGKGSQVAVRNDGVVLFPTTVSGKPRVPYVQSFSVFPSPIKGADVTLVNLVKFIKDKHQIDFYKKMWASGYDASTNEKIRDFFKHLIPFYDCVNDKFPANLASCIVDALAFIPLFGQAASLSGKFGISLSRAAGAGMKFLSVETLSQNIVKTAGKQALKEVSLPTISELASVGKTAIRTLDPGFELLTGVGKYSYRELKKLTDWVRAGKDADEIKKMESLLQRMKAVDVISPEEPVAFKQAFLPNSAIKVPIKSLRGEHEKEVYVIINPETGEALGGAYYLDKGNLRRISDFSGKKPHQEHVGDLEIKGAEANLENGNVKAENSHVPHRKDLVIQCTHRFKRGITELSENVAFELCEPNDFIKFNLEDGRSIQGFLPIKLLEINPVRYRLLKGSMHNAYGASQSAAKKISKMTNSQIKDSFAKYTGVKINDCQAVILKERVLEIEKACKIYFLQGEDRIVLLSGFVEGDPPLFFNREHYGVFIFEKIFEMRNSALFEHVLIHEASHAINTKDYFYLPKYIIFPDDKTITEFCANLKEEPIDIYKKHIAALAGEPGMSNVMYGNDMYRELNFPLTPVLPWDDAAVNSEMLAKGVTLSDWTINNADSLSFYVLALGTDGKGPHRINVDRLFEDEKNSEKFPTLTT</sequence>
<dbReference type="Proteomes" id="UP000013111">
    <property type="component" value="Unassembled WGS sequence"/>
</dbReference>
<feature type="region of interest" description="Disordered" evidence="1">
    <location>
        <begin position="453"/>
        <end position="474"/>
    </location>
</feature>